<evidence type="ECO:0000313" key="2">
    <source>
        <dbReference type="EMBL" id="RGP79064.1"/>
    </source>
</evidence>
<name>A0A395T2U7_9HYPO</name>
<comment type="caution">
    <text evidence="2">The sequence shown here is derived from an EMBL/GenBank/DDBJ whole genome shotgun (WGS) entry which is preliminary data.</text>
</comment>
<dbReference type="STRING" id="694270.A0A395T2U7"/>
<keyword evidence="1" id="KW-0472">Membrane</keyword>
<feature type="transmembrane region" description="Helical" evidence="1">
    <location>
        <begin position="98"/>
        <end position="116"/>
    </location>
</feature>
<proteinExistence type="predicted"/>
<dbReference type="EMBL" id="PXOG01000056">
    <property type="protein sequence ID" value="RGP79064.1"/>
    <property type="molecule type" value="Genomic_DNA"/>
</dbReference>
<dbReference type="AlphaFoldDB" id="A0A395T2U7"/>
<reference evidence="2 3" key="1">
    <citation type="journal article" date="2018" name="PLoS Pathog.">
        <title>Evolution of structural diversity of trichothecenes, a family of toxins produced by plant pathogenic and entomopathogenic fungi.</title>
        <authorList>
            <person name="Proctor R.H."/>
            <person name="McCormick S.P."/>
            <person name="Kim H.S."/>
            <person name="Cardoza R.E."/>
            <person name="Stanley A.M."/>
            <person name="Lindo L."/>
            <person name="Kelly A."/>
            <person name="Brown D.W."/>
            <person name="Lee T."/>
            <person name="Vaughan M.M."/>
            <person name="Alexander N.J."/>
            <person name="Busman M."/>
            <person name="Gutierrez S."/>
        </authorList>
    </citation>
    <scope>NUCLEOTIDE SEQUENCE [LARGE SCALE GENOMIC DNA]</scope>
    <source>
        <strain evidence="2 3">NRRL 20695</strain>
    </source>
</reference>
<keyword evidence="3" id="KW-1185">Reference proteome</keyword>
<gene>
    <name evidence="2" type="ORF">FLONG3_2970</name>
</gene>
<evidence type="ECO:0008006" key="4">
    <source>
        <dbReference type="Google" id="ProtNLM"/>
    </source>
</evidence>
<keyword evidence="1" id="KW-0812">Transmembrane</keyword>
<feature type="transmembrane region" description="Helical" evidence="1">
    <location>
        <begin position="56"/>
        <end position="78"/>
    </location>
</feature>
<keyword evidence="1" id="KW-1133">Transmembrane helix</keyword>
<feature type="transmembrane region" description="Helical" evidence="1">
    <location>
        <begin position="170"/>
        <end position="192"/>
    </location>
</feature>
<dbReference type="OrthoDB" id="4813295at2759"/>
<organism evidence="2 3">
    <name type="scientific">Fusarium longipes</name>
    <dbReference type="NCBI Taxonomy" id="694270"/>
    <lineage>
        <taxon>Eukaryota</taxon>
        <taxon>Fungi</taxon>
        <taxon>Dikarya</taxon>
        <taxon>Ascomycota</taxon>
        <taxon>Pezizomycotina</taxon>
        <taxon>Sordariomycetes</taxon>
        <taxon>Hypocreomycetidae</taxon>
        <taxon>Hypocreales</taxon>
        <taxon>Nectriaceae</taxon>
        <taxon>Fusarium</taxon>
    </lineage>
</organism>
<sequence>MAGPQEYSYGNQQQYQQYPPHQQQYAPQYNAPPPTYAYYPGYQAQQPYRRSPRQNWAVTTARSFNIVIPVVIIILNIWWSIRSRTCPDNAAIGHPCSWRLWASLPVACVSAIWSIVMNISARRATHSMSHIPPTVNAVMELIIALGATACFSILIFHLDTYEVWGRTSESIMIALLVILALISYTLFAWSIYEMRFYRKQRQDANSQIPI</sequence>
<accession>A0A395T2U7</accession>
<feature type="transmembrane region" description="Helical" evidence="1">
    <location>
        <begin position="137"/>
        <end position="158"/>
    </location>
</feature>
<protein>
    <recommendedName>
        <fullName evidence="4">MARVEL domain-containing protein</fullName>
    </recommendedName>
</protein>
<evidence type="ECO:0000313" key="3">
    <source>
        <dbReference type="Proteomes" id="UP000266234"/>
    </source>
</evidence>
<dbReference type="Proteomes" id="UP000266234">
    <property type="component" value="Unassembled WGS sequence"/>
</dbReference>
<evidence type="ECO:0000256" key="1">
    <source>
        <dbReference type="SAM" id="Phobius"/>
    </source>
</evidence>